<sequence>MTQVLQLGPLALSLGVLLTVAALAVGHQVGMRLGRRAGLDVERVLWRMLLVGLAVSRLAFVLQWRGAYLAEPLSILDIRDGGWEPGWGLAAACLHGLHAVRHQGALRRSVVATVLATGATLVAGHLALLWVARPAQPLPALALRSLDGATVPLASFGGRPTVINLWATWCPPCRREMPVLQQAQQAHPDLNFVFVNQGEAAQLIERYLRRQGLELRHVLVDERQQAGLALGRQALPTTFFFDAQGRLAGTRVGELSAATLARQLQQLRQASSLTGPTTP</sequence>
<reference evidence="7 8" key="1">
    <citation type="submission" date="2023-11" db="EMBL/GenBank/DDBJ databases">
        <title>Draft genome of Azohydromonas lata strain H1 (DSM1123), a polyhydroxyalkanoate producer.</title>
        <authorList>
            <person name="Traversa D."/>
            <person name="D'Addabbo P."/>
            <person name="Pazzani C."/>
            <person name="Manzari C."/>
            <person name="Chiara M."/>
            <person name="Scrascia M."/>
        </authorList>
    </citation>
    <scope>NUCLEOTIDE SEQUENCE [LARGE SCALE GENOMIC DNA]</scope>
    <source>
        <strain evidence="7 8">H1</strain>
    </source>
</reference>
<evidence type="ECO:0000256" key="2">
    <source>
        <dbReference type="ARBA" id="ARBA00022748"/>
    </source>
</evidence>
<comment type="caution">
    <text evidence="7">The sequence shown here is derived from an EMBL/GenBank/DDBJ whole genome shotgun (WGS) entry which is preliminary data.</text>
</comment>
<evidence type="ECO:0000259" key="6">
    <source>
        <dbReference type="PROSITE" id="PS51352"/>
    </source>
</evidence>
<dbReference type="PROSITE" id="PS00194">
    <property type="entry name" value="THIOREDOXIN_1"/>
    <property type="match status" value="1"/>
</dbReference>
<evidence type="ECO:0000256" key="5">
    <source>
        <dbReference type="SAM" id="Phobius"/>
    </source>
</evidence>
<dbReference type="PANTHER" id="PTHR42852">
    <property type="entry name" value="THIOL:DISULFIDE INTERCHANGE PROTEIN DSBE"/>
    <property type="match status" value="1"/>
</dbReference>
<evidence type="ECO:0000256" key="3">
    <source>
        <dbReference type="ARBA" id="ARBA00023157"/>
    </source>
</evidence>
<comment type="subcellular location">
    <subcellularLocation>
        <location evidence="1">Cell envelope</location>
    </subcellularLocation>
</comment>
<evidence type="ECO:0000313" key="7">
    <source>
        <dbReference type="EMBL" id="MDZ5459536.1"/>
    </source>
</evidence>
<dbReference type="Pfam" id="PF08534">
    <property type="entry name" value="Redoxin"/>
    <property type="match status" value="1"/>
</dbReference>
<organism evidence="7 8">
    <name type="scientific">Azohydromonas lata</name>
    <dbReference type="NCBI Taxonomy" id="45677"/>
    <lineage>
        <taxon>Bacteria</taxon>
        <taxon>Pseudomonadati</taxon>
        <taxon>Pseudomonadota</taxon>
        <taxon>Betaproteobacteria</taxon>
        <taxon>Burkholderiales</taxon>
        <taxon>Sphaerotilaceae</taxon>
        <taxon>Azohydromonas</taxon>
    </lineage>
</organism>
<gene>
    <name evidence="7" type="ORF">SM757_23430</name>
</gene>
<dbReference type="EMBL" id="JAXOJX010000045">
    <property type="protein sequence ID" value="MDZ5459536.1"/>
    <property type="molecule type" value="Genomic_DNA"/>
</dbReference>
<feature type="domain" description="Thioredoxin" evidence="6">
    <location>
        <begin position="132"/>
        <end position="269"/>
    </location>
</feature>
<dbReference type="PROSITE" id="PS51352">
    <property type="entry name" value="THIOREDOXIN_2"/>
    <property type="match status" value="1"/>
</dbReference>
<dbReference type="PANTHER" id="PTHR42852:SF6">
    <property type="entry name" value="THIOL:DISULFIDE INTERCHANGE PROTEIN DSBE"/>
    <property type="match status" value="1"/>
</dbReference>
<dbReference type="InterPro" id="IPR013740">
    <property type="entry name" value="Redoxin"/>
</dbReference>
<dbReference type="Gene3D" id="3.40.30.10">
    <property type="entry name" value="Glutaredoxin"/>
    <property type="match status" value="1"/>
</dbReference>
<keyword evidence="8" id="KW-1185">Reference proteome</keyword>
<evidence type="ECO:0000256" key="4">
    <source>
        <dbReference type="ARBA" id="ARBA00023284"/>
    </source>
</evidence>
<accession>A0ABU5IKX4</accession>
<evidence type="ECO:0000256" key="1">
    <source>
        <dbReference type="ARBA" id="ARBA00004196"/>
    </source>
</evidence>
<proteinExistence type="predicted"/>
<feature type="transmembrane region" description="Helical" evidence="5">
    <location>
        <begin position="45"/>
        <end position="64"/>
    </location>
</feature>
<dbReference type="InterPro" id="IPR017937">
    <property type="entry name" value="Thioredoxin_CS"/>
</dbReference>
<dbReference type="Proteomes" id="UP001293718">
    <property type="component" value="Unassembled WGS sequence"/>
</dbReference>
<dbReference type="SUPFAM" id="SSF52833">
    <property type="entry name" value="Thioredoxin-like"/>
    <property type="match status" value="1"/>
</dbReference>
<name>A0ABU5IKX4_9BURK</name>
<feature type="transmembrane region" description="Helical" evidence="5">
    <location>
        <begin position="110"/>
        <end position="132"/>
    </location>
</feature>
<keyword evidence="5" id="KW-1133">Transmembrane helix</keyword>
<keyword evidence="2" id="KW-0201">Cytochrome c-type biogenesis</keyword>
<dbReference type="CDD" id="cd02966">
    <property type="entry name" value="TlpA_like_family"/>
    <property type="match status" value="1"/>
</dbReference>
<evidence type="ECO:0000313" key="8">
    <source>
        <dbReference type="Proteomes" id="UP001293718"/>
    </source>
</evidence>
<dbReference type="RefSeq" id="WP_066335508.1">
    <property type="nucleotide sequence ID" value="NZ_JAXOJX010000045.1"/>
</dbReference>
<keyword evidence="5" id="KW-0472">Membrane</keyword>
<keyword evidence="4" id="KW-0676">Redox-active center</keyword>
<protein>
    <submittedName>
        <fullName evidence="7">TlpA disulfide reductase family protein</fullName>
    </submittedName>
</protein>
<dbReference type="InterPro" id="IPR036249">
    <property type="entry name" value="Thioredoxin-like_sf"/>
</dbReference>
<keyword evidence="3" id="KW-1015">Disulfide bond</keyword>
<dbReference type="InterPro" id="IPR050553">
    <property type="entry name" value="Thioredoxin_ResA/DsbE_sf"/>
</dbReference>
<dbReference type="InterPro" id="IPR013766">
    <property type="entry name" value="Thioredoxin_domain"/>
</dbReference>
<keyword evidence="5" id="KW-0812">Transmembrane</keyword>